<keyword evidence="8 11" id="KW-1133">Transmembrane helix</keyword>
<evidence type="ECO:0000256" key="2">
    <source>
        <dbReference type="ARBA" id="ARBA00005417"/>
    </source>
</evidence>
<organism evidence="15 16">
    <name type="scientific">Microvirga aerophila</name>
    <dbReference type="NCBI Taxonomy" id="670291"/>
    <lineage>
        <taxon>Bacteria</taxon>
        <taxon>Pseudomonadati</taxon>
        <taxon>Pseudomonadota</taxon>
        <taxon>Alphaproteobacteria</taxon>
        <taxon>Hyphomicrobiales</taxon>
        <taxon>Methylobacteriaceae</taxon>
        <taxon>Microvirga</taxon>
    </lineage>
</organism>
<dbReference type="FunFam" id="3.40.50.300:FF:000299">
    <property type="entry name" value="ABC transporter ATP-binding protein/permease"/>
    <property type="match status" value="1"/>
</dbReference>
<evidence type="ECO:0000259" key="12">
    <source>
        <dbReference type="PROSITE" id="PS50893"/>
    </source>
</evidence>
<dbReference type="GO" id="GO:0005886">
    <property type="term" value="C:plasma membrane"/>
    <property type="evidence" value="ECO:0007669"/>
    <property type="project" value="UniProtKB-SubCell"/>
</dbReference>
<dbReference type="InterPro" id="IPR027417">
    <property type="entry name" value="P-loop_NTPase"/>
</dbReference>
<dbReference type="OrthoDB" id="9787557at2"/>
<dbReference type="GO" id="GO:0140359">
    <property type="term" value="F:ABC-type transporter activity"/>
    <property type="evidence" value="ECO:0007669"/>
    <property type="project" value="InterPro"/>
</dbReference>
<keyword evidence="9 11" id="KW-0472">Membrane</keyword>
<dbReference type="PROSITE" id="PS50893">
    <property type="entry name" value="ABC_TRANSPORTER_2"/>
    <property type="match status" value="1"/>
</dbReference>
<dbReference type="InterPro" id="IPR005074">
    <property type="entry name" value="Peptidase_C39"/>
</dbReference>
<dbReference type="PROSITE" id="PS50929">
    <property type="entry name" value="ABC_TM1F"/>
    <property type="match status" value="1"/>
</dbReference>
<feature type="transmembrane region" description="Helical" evidence="11">
    <location>
        <begin position="174"/>
        <end position="194"/>
    </location>
</feature>
<dbReference type="InterPro" id="IPR003439">
    <property type="entry name" value="ABC_transporter-like_ATP-bd"/>
</dbReference>
<dbReference type="InterPro" id="IPR003593">
    <property type="entry name" value="AAA+_ATPase"/>
</dbReference>
<dbReference type="InterPro" id="IPR033838">
    <property type="entry name" value="CvaB_peptidase"/>
</dbReference>
<dbReference type="GO" id="GO:0006508">
    <property type="term" value="P:proteolysis"/>
    <property type="evidence" value="ECO:0007669"/>
    <property type="project" value="InterPro"/>
</dbReference>
<reference evidence="15 16" key="1">
    <citation type="submission" date="2019-07" db="EMBL/GenBank/DDBJ databases">
        <title>Whole genome shotgun sequence of Microvirga aerophila NBRC 106136.</title>
        <authorList>
            <person name="Hosoyama A."/>
            <person name="Uohara A."/>
            <person name="Ohji S."/>
            <person name="Ichikawa N."/>
        </authorList>
    </citation>
    <scope>NUCLEOTIDE SEQUENCE [LARGE SCALE GENOMIC DNA]</scope>
    <source>
        <strain evidence="15 16">NBRC 106136</strain>
    </source>
</reference>
<dbReference type="Pfam" id="PF00005">
    <property type="entry name" value="ABC_tran"/>
    <property type="match status" value="1"/>
</dbReference>
<keyword evidence="5 11" id="KW-0812">Transmembrane</keyword>
<comment type="similarity">
    <text evidence="2">Belongs to the ABC transporter superfamily.</text>
</comment>
<evidence type="ECO:0000313" key="15">
    <source>
        <dbReference type="EMBL" id="GEO14818.1"/>
    </source>
</evidence>
<feature type="region of interest" description="Disordered" evidence="10">
    <location>
        <begin position="722"/>
        <end position="814"/>
    </location>
</feature>
<dbReference type="PROSITE" id="PS50990">
    <property type="entry name" value="PEPTIDASE_C39"/>
    <property type="match status" value="1"/>
</dbReference>
<dbReference type="CDD" id="cd03246">
    <property type="entry name" value="ABCC_Protease_Secretion"/>
    <property type="match status" value="1"/>
</dbReference>
<dbReference type="RefSeq" id="WP_114186996.1">
    <property type="nucleotide sequence ID" value="NZ_BJYU01000030.1"/>
</dbReference>
<dbReference type="CDD" id="cd18567">
    <property type="entry name" value="ABC_6TM_CvaB_RaxB_like"/>
    <property type="match status" value="1"/>
</dbReference>
<dbReference type="GO" id="GO:0016887">
    <property type="term" value="F:ATP hydrolysis activity"/>
    <property type="evidence" value="ECO:0007669"/>
    <property type="project" value="InterPro"/>
</dbReference>
<dbReference type="SUPFAM" id="SSF52540">
    <property type="entry name" value="P-loop containing nucleoside triphosphate hydrolases"/>
    <property type="match status" value="1"/>
</dbReference>
<feature type="domain" description="ABC transporter" evidence="12">
    <location>
        <begin position="486"/>
        <end position="719"/>
    </location>
</feature>
<feature type="compositionally biased region" description="Basic and acidic residues" evidence="10">
    <location>
        <begin position="747"/>
        <end position="804"/>
    </location>
</feature>
<evidence type="ECO:0000256" key="9">
    <source>
        <dbReference type="ARBA" id="ARBA00023136"/>
    </source>
</evidence>
<evidence type="ECO:0000256" key="7">
    <source>
        <dbReference type="ARBA" id="ARBA00022840"/>
    </source>
</evidence>
<protein>
    <submittedName>
        <fullName evidence="15">Colicin V biosynthesis protein</fullName>
    </submittedName>
</protein>
<dbReference type="SUPFAM" id="SSF90123">
    <property type="entry name" value="ABC transporter transmembrane region"/>
    <property type="match status" value="1"/>
</dbReference>
<keyword evidence="6" id="KW-0547">Nucleotide-binding</keyword>
<feature type="transmembrane region" description="Helical" evidence="11">
    <location>
        <begin position="299"/>
        <end position="323"/>
    </location>
</feature>
<dbReference type="PANTHER" id="PTHR24221:SF606">
    <property type="entry name" value="COLICIN V SECRETION-PROCESSING ATP-BINDING PROTEIN"/>
    <property type="match status" value="1"/>
</dbReference>
<evidence type="ECO:0000256" key="5">
    <source>
        <dbReference type="ARBA" id="ARBA00022692"/>
    </source>
</evidence>
<feature type="domain" description="ABC transmembrane type-1" evidence="13">
    <location>
        <begin position="174"/>
        <end position="452"/>
    </location>
</feature>
<dbReference type="GO" id="GO:0008234">
    <property type="term" value="F:cysteine-type peptidase activity"/>
    <property type="evidence" value="ECO:0007669"/>
    <property type="project" value="InterPro"/>
</dbReference>
<accession>A0A512BS43</accession>
<dbReference type="InterPro" id="IPR011527">
    <property type="entry name" value="ABC1_TM_dom"/>
</dbReference>
<keyword evidence="16" id="KW-1185">Reference proteome</keyword>
<dbReference type="InterPro" id="IPR036640">
    <property type="entry name" value="ABC1_TM_sf"/>
</dbReference>
<comment type="caution">
    <text evidence="15">The sequence shown here is derived from an EMBL/GenBank/DDBJ whole genome shotgun (WGS) entry which is preliminary data.</text>
</comment>
<keyword evidence="3" id="KW-0813">Transport</keyword>
<feature type="transmembrane region" description="Helical" evidence="11">
    <location>
        <begin position="391"/>
        <end position="413"/>
    </location>
</feature>
<evidence type="ECO:0000256" key="11">
    <source>
        <dbReference type="SAM" id="Phobius"/>
    </source>
</evidence>
<evidence type="ECO:0000259" key="13">
    <source>
        <dbReference type="PROSITE" id="PS50929"/>
    </source>
</evidence>
<feature type="domain" description="Peptidase C39" evidence="14">
    <location>
        <begin position="20"/>
        <end position="139"/>
    </location>
</feature>
<dbReference type="EMBL" id="BJYU01000030">
    <property type="protein sequence ID" value="GEO14818.1"/>
    <property type="molecule type" value="Genomic_DNA"/>
</dbReference>
<dbReference type="AlphaFoldDB" id="A0A512BS43"/>
<dbReference type="Gene3D" id="3.40.50.300">
    <property type="entry name" value="P-loop containing nucleotide triphosphate hydrolases"/>
    <property type="match status" value="1"/>
</dbReference>
<dbReference type="GO" id="GO:0034040">
    <property type="term" value="F:ATPase-coupled lipid transmembrane transporter activity"/>
    <property type="evidence" value="ECO:0007669"/>
    <property type="project" value="TreeGrafter"/>
</dbReference>
<keyword evidence="7" id="KW-0067">ATP-binding</keyword>
<dbReference type="Gene3D" id="3.90.70.10">
    <property type="entry name" value="Cysteine proteinases"/>
    <property type="match status" value="1"/>
</dbReference>
<dbReference type="SMART" id="SM00382">
    <property type="entry name" value="AAA"/>
    <property type="match status" value="1"/>
</dbReference>
<evidence type="ECO:0000313" key="16">
    <source>
        <dbReference type="Proteomes" id="UP000321085"/>
    </source>
</evidence>
<comment type="subcellular location">
    <subcellularLocation>
        <location evidence="1">Cell membrane</location>
        <topology evidence="1">Multi-pass membrane protein</topology>
    </subcellularLocation>
</comment>
<evidence type="ECO:0000259" key="14">
    <source>
        <dbReference type="PROSITE" id="PS50990"/>
    </source>
</evidence>
<dbReference type="InterPro" id="IPR017871">
    <property type="entry name" value="ABC_transporter-like_CS"/>
</dbReference>
<dbReference type="PANTHER" id="PTHR24221">
    <property type="entry name" value="ATP-BINDING CASSETTE SUB-FAMILY B"/>
    <property type="match status" value="1"/>
</dbReference>
<dbReference type="InterPro" id="IPR039421">
    <property type="entry name" value="Type_1_exporter"/>
</dbReference>
<evidence type="ECO:0000256" key="1">
    <source>
        <dbReference type="ARBA" id="ARBA00004651"/>
    </source>
</evidence>
<keyword evidence="4" id="KW-1003">Cell membrane</keyword>
<dbReference type="Pfam" id="PF03412">
    <property type="entry name" value="Peptidase_C39"/>
    <property type="match status" value="1"/>
</dbReference>
<dbReference type="Proteomes" id="UP000321085">
    <property type="component" value="Unassembled WGS sequence"/>
</dbReference>
<gene>
    <name evidence="15" type="ORF">MAE02_25140</name>
</gene>
<sequence>MSAVERLNLGWGRRAPMILQTEASECGLASLAMVASYFGYEADLADLRRRYGLSLKGATLKELVRIADQLGFAPRPLRLDVDELSKLRLPCILHWDLNHFVVLVSVGRSGVVIHDPAVGVRRMKEADFSRHFTGVALELYPTDRFEPAAAPPRIRFRRLLGRMVGVKRALSHQLSLALAIEVFAMASPLFLGWVVDHALVSADRDLLVTLVLAFMLLLLMQISISAMRSWMLMGLSATLKVQSRANLFSHLINLPASFFEARHLGDVTSRFHSQETILDAITTELIEAVMDGLMAGLTLAIMLVIAPGMAGIVVAGAVVYGLLRWALYTPLRQASMEAIVWDARLDTHFLETLRGIRTIKLFNGQEDRRAHWLNLLVETTNRELTTSKLRFLFRNGNALLMGLLKILIIWLGARQVLDNTLSIGLLLAFIAYKDQFIGRVSVLIDRAVDLKMLRLHAERLADIALTEPETRTSLAPPSGGQPPPSIELRNVSFRYSEQDPWVLDNVSLRIGAEESVAIVGPSGGGKSTLLKLLAGLIKPTHGEILIGGEPLARIGIENYRAMIGVVMQDDQLFAGSIADNISFFSERPDFERIVTCAKRSAVHDDIAAMPMGYGTLIGDMGTVLSGGQKQRVVIARALYRQPSILLLDEATSHLDVERERLVNAAFGDMRITRIVIAHRPETIRMSGRVVTLEGGKIRNIGPTAWQKDLHYDRRDQGAYLLESAPAREESRKRRRRKNAKQGMGGRNRHEDFRGRGEPAADRPERSDRGNVDRIRTPEPAPEREVHLPRAKFDLTLKAEPEAGSRSDVATVPAE</sequence>
<feature type="transmembrane region" description="Helical" evidence="11">
    <location>
        <begin position="206"/>
        <end position="227"/>
    </location>
</feature>
<evidence type="ECO:0000256" key="4">
    <source>
        <dbReference type="ARBA" id="ARBA00022475"/>
    </source>
</evidence>
<evidence type="ECO:0000256" key="10">
    <source>
        <dbReference type="SAM" id="MobiDB-lite"/>
    </source>
</evidence>
<dbReference type="GO" id="GO:0005524">
    <property type="term" value="F:ATP binding"/>
    <property type="evidence" value="ECO:0007669"/>
    <property type="project" value="UniProtKB-KW"/>
</dbReference>
<dbReference type="CDD" id="cd02419">
    <property type="entry name" value="Peptidase_C39C"/>
    <property type="match status" value="1"/>
</dbReference>
<dbReference type="PROSITE" id="PS00211">
    <property type="entry name" value="ABC_TRANSPORTER_1"/>
    <property type="match status" value="1"/>
</dbReference>
<dbReference type="Gene3D" id="1.20.1560.10">
    <property type="entry name" value="ABC transporter type 1, transmembrane domain"/>
    <property type="match status" value="1"/>
</dbReference>
<evidence type="ECO:0000256" key="3">
    <source>
        <dbReference type="ARBA" id="ARBA00022448"/>
    </source>
</evidence>
<dbReference type="Pfam" id="PF00664">
    <property type="entry name" value="ABC_membrane"/>
    <property type="match status" value="1"/>
</dbReference>
<evidence type="ECO:0000256" key="8">
    <source>
        <dbReference type="ARBA" id="ARBA00022989"/>
    </source>
</evidence>
<evidence type="ECO:0000256" key="6">
    <source>
        <dbReference type="ARBA" id="ARBA00022741"/>
    </source>
</evidence>
<name>A0A512BS43_9HYPH</name>
<proteinExistence type="inferred from homology"/>